<comment type="subcellular location">
    <subcellularLocation>
        <location evidence="1">Membrane</location>
        <topology evidence="1">Multi-pass membrane protein</topology>
    </subcellularLocation>
</comment>
<evidence type="ECO:0000256" key="10">
    <source>
        <dbReference type="SAM" id="MobiDB-lite"/>
    </source>
</evidence>
<reference evidence="14" key="1">
    <citation type="journal article" date="2011" name="Science">
        <title>The Selaginella genome identifies genetic changes associated with the evolution of vascular plants.</title>
        <authorList>
            <person name="Banks J.A."/>
            <person name="Nishiyama T."/>
            <person name="Hasebe M."/>
            <person name="Bowman J.L."/>
            <person name="Gribskov M."/>
            <person name="dePamphilis C."/>
            <person name="Albert V.A."/>
            <person name="Aono N."/>
            <person name="Aoyama T."/>
            <person name="Ambrose B.A."/>
            <person name="Ashton N.W."/>
            <person name="Axtell M.J."/>
            <person name="Barker E."/>
            <person name="Barker M.S."/>
            <person name="Bennetzen J.L."/>
            <person name="Bonawitz N.D."/>
            <person name="Chapple C."/>
            <person name="Cheng C."/>
            <person name="Correa L.G."/>
            <person name="Dacre M."/>
            <person name="DeBarry J."/>
            <person name="Dreyer I."/>
            <person name="Elias M."/>
            <person name="Engstrom E.M."/>
            <person name="Estelle M."/>
            <person name="Feng L."/>
            <person name="Finet C."/>
            <person name="Floyd S.K."/>
            <person name="Frommer W.B."/>
            <person name="Fujita T."/>
            <person name="Gramzow L."/>
            <person name="Gutensohn M."/>
            <person name="Harholt J."/>
            <person name="Hattori M."/>
            <person name="Heyl A."/>
            <person name="Hirai T."/>
            <person name="Hiwatashi Y."/>
            <person name="Ishikawa M."/>
            <person name="Iwata M."/>
            <person name="Karol K.G."/>
            <person name="Koehler B."/>
            <person name="Kolukisaoglu U."/>
            <person name="Kubo M."/>
            <person name="Kurata T."/>
            <person name="Lalonde S."/>
            <person name="Li K."/>
            <person name="Li Y."/>
            <person name="Litt A."/>
            <person name="Lyons E."/>
            <person name="Manning G."/>
            <person name="Maruyama T."/>
            <person name="Michael T.P."/>
            <person name="Mikami K."/>
            <person name="Miyazaki S."/>
            <person name="Morinaga S."/>
            <person name="Murata T."/>
            <person name="Mueller-Roeber B."/>
            <person name="Nelson D.R."/>
            <person name="Obara M."/>
            <person name="Oguri Y."/>
            <person name="Olmstead R.G."/>
            <person name="Onodera N."/>
            <person name="Petersen B.L."/>
            <person name="Pils B."/>
            <person name="Prigge M."/>
            <person name="Rensing S.A."/>
            <person name="Riano-Pachon D.M."/>
            <person name="Roberts A.W."/>
            <person name="Sato Y."/>
            <person name="Scheller H.V."/>
            <person name="Schulz B."/>
            <person name="Schulz C."/>
            <person name="Shakirov E.V."/>
            <person name="Shibagaki N."/>
            <person name="Shinohara N."/>
            <person name="Shippen D.E."/>
            <person name="Soerensen I."/>
            <person name="Sotooka R."/>
            <person name="Sugimoto N."/>
            <person name="Sugita M."/>
            <person name="Sumikawa N."/>
            <person name="Tanurdzic M."/>
            <person name="Theissen G."/>
            <person name="Ulvskov P."/>
            <person name="Wakazuki S."/>
            <person name="Weng J.K."/>
            <person name="Willats W.W."/>
            <person name="Wipf D."/>
            <person name="Wolf P.G."/>
            <person name="Yang L."/>
            <person name="Zimmer A.D."/>
            <person name="Zhu Q."/>
            <person name="Mitros T."/>
            <person name="Hellsten U."/>
            <person name="Loque D."/>
            <person name="Otillar R."/>
            <person name="Salamov A."/>
            <person name="Schmutz J."/>
            <person name="Shapiro H."/>
            <person name="Lindquist E."/>
            <person name="Lucas S."/>
            <person name="Rokhsar D."/>
            <person name="Grigoriev I.V."/>
        </authorList>
    </citation>
    <scope>NUCLEOTIDE SEQUENCE [LARGE SCALE GENOMIC DNA]</scope>
</reference>
<dbReference type="OMA" id="NTTHRDK"/>
<dbReference type="GO" id="GO:0015079">
    <property type="term" value="F:potassium ion transmembrane transporter activity"/>
    <property type="evidence" value="ECO:0000318"/>
    <property type="project" value="GO_Central"/>
</dbReference>
<evidence type="ECO:0000256" key="2">
    <source>
        <dbReference type="ARBA" id="ARBA00008440"/>
    </source>
</evidence>
<dbReference type="InterPro" id="IPR003855">
    <property type="entry name" value="K+_transporter"/>
</dbReference>
<feature type="domain" description="K+ potassium transporter C-terminal" evidence="13">
    <location>
        <begin position="578"/>
        <end position="820"/>
    </location>
</feature>
<dbReference type="PANTHER" id="PTHR30540:SF95">
    <property type="entry name" value="POTASSIUM TRANSPORTER 10"/>
    <property type="match status" value="1"/>
</dbReference>
<feature type="transmembrane region" description="Helical" evidence="11">
    <location>
        <begin position="470"/>
        <end position="492"/>
    </location>
</feature>
<proteinExistence type="inferred from homology"/>
<feature type="transmembrane region" description="Helical" evidence="11">
    <location>
        <begin position="604"/>
        <end position="622"/>
    </location>
</feature>
<keyword evidence="9 11" id="KW-0472">Membrane</keyword>
<feature type="domain" description="K+ potassium transporter integral membrane" evidence="12">
    <location>
        <begin position="58"/>
        <end position="311"/>
    </location>
</feature>
<evidence type="ECO:0000313" key="14">
    <source>
        <dbReference type="EMBL" id="EFJ23438.1"/>
    </source>
</evidence>
<feature type="transmembrane region" description="Helical" evidence="11">
    <location>
        <begin position="389"/>
        <end position="416"/>
    </location>
</feature>
<feature type="transmembrane region" description="Helical" evidence="11">
    <location>
        <begin position="183"/>
        <end position="205"/>
    </location>
</feature>
<feature type="transmembrane region" description="Helical" evidence="11">
    <location>
        <begin position="564"/>
        <end position="584"/>
    </location>
</feature>
<evidence type="ECO:0008006" key="16">
    <source>
        <dbReference type="Google" id="ProtNLM"/>
    </source>
</evidence>
<organism evidence="15">
    <name type="scientific">Selaginella moellendorffii</name>
    <name type="common">Spikemoss</name>
    <dbReference type="NCBI Taxonomy" id="88036"/>
    <lineage>
        <taxon>Eukaryota</taxon>
        <taxon>Viridiplantae</taxon>
        <taxon>Streptophyta</taxon>
        <taxon>Embryophyta</taxon>
        <taxon>Tracheophyta</taxon>
        <taxon>Lycopodiopsida</taxon>
        <taxon>Selaginellales</taxon>
        <taxon>Selaginellaceae</taxon>
        <taxon>Selaginella</taxon>
    </lineage>
</organism>
<dbReference type="PANTHER" id="PTHR30540">
    <property type="entry name" value="OSMOTIC STRESS POTASSIUM TRANSPORTER"/>
    <property type="match status" value="1"/>
</dbReference>
<feature type="transmembrane region" description="Helical" evidence="11">
    <location>
        <begin position="225"/>
        <end position="243"/>
    </location>
</feature>
<keyword evidence="8" id="KW-0406">Ion transport</keyword>
<evidence type="ECO:0000256" key="5">
    <source>
        <dbReference type="ARBA" id="ARBA00022692"/>
    </source>
</evidence>
<accession>D8RXI1</accession>
<evidence type="ECO:0000256" key="11">
    <source>
        <dbReference type="SAM" id="Phobius"/>
    </source>
</evidence>
<keyword evidence="3" id="KW-0813">Transport</keyword>
<dbReference type="GO" id="GO:0016020">
    <property type="term" value="C:membrane"/>
    <property type="evidence" value="ECO:0000318"/>
    <property type="project" value="GO_Central"/>
</dbReference>
<evidence type="ECO:0000256" key="6">
    <source>
        <dbReference type="ARBA" id="ARBA00022958"/>
    </source>
</evidence>
<feature type="compositionally biased region" description="Low complexity" evidence="10">
    <location>
        <begin position="694"/>
        <end position="705"/>
    </location>
</feature>
<dbReference type="Proteomes" id="UP000001514">
    <property type="component" value="Unassembled WGS sequence"/>
</dbReference>
<dbReference type="HOGENOM" id="CLU_008142_2_0_1"/>
<evidence type="ECO:0000256" key="9">
    <source>
        <dbReference type="ARBA" id="ARBA00023136"/>
    </source>
</evidence>
<evidence type="ECO:0000256" key="3">
    <source>
        <dbReference type="ARBA" id="ARBA00022448"/>
    </source>
</evidence>
<evidence type="ECO:0000256" key="7">
    <source>
        <dbReference type="ARBA" id="ARBA00022989"/>
    </source>
</evidence>
<feature type="transmembrane region" description="Helical" evidence="11">
    <location>
        <begin position="316"/>
        <end position="337"/>
    </location>
</feature>
<feature type="transmembrane region" description="Helical" evidence="11">
    <location>
        <begin position="527"/>
        <end position="544"/>
    </location>
</feature>
<dbReference type="InParanoid" id="D8RXI1"/>
<feature type="transmembrane region" description="Helical" evidence="11">
    <location>
        <begin position="499"/>
        <end position="521"/>
    </location>
</feature>
<dbReference type="KEGG" id="smo:SELMODRAFT_415871"/>
<keyword evidence="7 11" id="KW-1133">Transmembrane helix</keyword>
<feature type="domain" description="K+ potassium transporter integral membrane" evidence="12">
    <location>
        <begin position="328"/>
        <end position="564"/>
    </location>
</feature>
<evidence type="ECO:0000259" key="12">
    <source>
        <dbReference type="Pfam" id="PF02705"/>
    </source>
</evidence>
<gene>
    <name evidence="14" type="ORF">SELMODRAFT_415871</name>
</gene>
<dbReference type="Gramene" id="EFJ23438">
    <property type="protein sequence ID" value="EFJ23438"/>
    <property type="gene ID" value="SELMODRAFT_415871"/>
</dbReference>
<evidence type="ECO:0000256" key="1">
    <source>
        <dbReference type="ARBA" id="ARBA00004141"/>
    </source>
</evidence>
<feature type="transmembrane region" description="Helical" evidence="11">
    <location>
        <begin position="93"/>
        <end position="114"/>
    </location>
</feature>
<evidence type="ECO:0000313" key="15">
    <source>
        <dbReference type="Proteomes" id="UP000001514"/>
    </source>
</evidence>
<comment type="similarity">
    <text evidence="2">Belongs to the HAK/KUP transporter (TC 2.A.72.3) family.</text>
</comment>
<feature type="transmembrane region" description="Helical" evidence="11">
    <location>
        <begin position="437"/>
        <end position="458"/>
    </location>
</feature>
<dbReference type="InterPro" id="IPR053952">
    <property type="entry name" value="K_trans_C"/>
</dbReference>
<protein>
    <recommendedName>
        <fullName evidence="16">Potassium transporter</fullName>
    </recommendedName>
</protein>
<evidence type="ECO:0000256" key="4">
    <source>
        <dbReference type="ARBA" id="ARBA00022538"/>
    </source>
</evidence>
<sequence length="821" mass="91171">MDAVVETDEEEEAQEQGKGRMWKLDQTLDQPLGEEAGHVASMWRSDKGLSTATTLRLAFLSLGVVYGDLGTSPLYVFSSIFQDTSTVENTDDILGTLSLIIYTITLIPLIKYVFIALQSSDYGEGGTFALYSLICRHVKANTIQNQHHTDLKLTTYSRRPVAPNSLAFKVRTLLENNSHLQKILLVLVLLGTSMVIGDGILSPAISVLSSVKGIQAAHHSLPEEAVLVLSLLILVILFCMQRFGTGRVAFIFAPVIFLWFLSIGLIGLYNIFRHDPSIFRALSPLTFIRYFHRSEVNGWVALGGIMLSITGKRCSSFVFTLSLMQGIHIAGAEALFADLGHFSALSIQLAFTFLVFPCLLAAYMGQAAFLMHHPDRVADAFYSSVPGPLYWPMFVIATAAAIIASQATISATFSIVKQAVALGCFPRVKIVHTSQRFMGQIYVPEVNWILMALCLLITAGFRKTTQIGNAYGVAVIGVMLVTTLLMALLMVVIWQTNIFLVLLFLAVFGTVELVYISAVLFKVPNGGWVPLAIGAVLLLVMYTWHYGSTQRYETEKRNKVSVGWILGLGPSLGLVRLPGIGLFYTELAHGVPSIFSHFLTHFPAIHSILVFVCVKYLPVSTVPKEERFLVRRIGPKNYRMFRCAVRYGYKDLHKRDDHFDDLLIQTLAAFVKYESLLESVDGQDDGNSELSQVVYAASSSQSQQEQQEHDHQETRNTVAGFMSNSLTSVNSSTQLTSYSSDGDDRDDRRQDELKFLHSAKEQGIVHILGNTLIRCNEGSGLLRRATINYCYGFLRRICRDNSVIYHIPHESLLHVGMVYNV</sequence>
<dbReference type="FunCoup" id="D8RXI1">
    <property type="interactions" value="119"/>
</dbReference>
<name>D8RXI1_SELML</name>
<evidence type="ECO:0000256" key="8">
    <source>
        <dbReference type="ARBA" id="ARBA00023065"/>
    </source>
</evidence>
<evidence type="ECO:0000259" key="13">
    <source>
        <dbReference type="Pfam" id="PF22776"/>
    </source>
</evidence>
<feature type="transmembrane region" description="Helical" evidence="11">
    <location>
        <begin position="349"/>
        <end position="369"/>
    </location>
</feature>
<dbReference type="AlphaFoldDB" id="D8RXI1"/>
<keyword evidence="15" id="KW-1185">Reference proteome</keyword>
<feature type="region of interest" description="Disordered" evidence="10">
    <location>
        <begin position="694"/>
        <end position="714"/>
    </location>
</feature>
<dbReference type="GO" id="GO:0006813">
    <property type="term" value="P:potassium ion transport"/>
    <property type="evidence" value="ECO:0000318"/>
    <property type="project" value="GO_Central"/>
</dbReference>
<dbReference type="eggNOG" id="ENOG502QPSA">
    <property type="taxonomic scope" value="Eukaryota"/>
</dbReference>
<keyword evidence="5 11" id="KW-0812">Transmembrane</keyword>
<feature type="transmembrane region" description="Helical" evidence="11">
    <location>
        <begin position="250"/>
        <end position="272"/>
    </location>
</feature>
<dbReference type="EMBL" id="GL377593">
    <property type="protein sequence ID" value="EFJ23438.1"/>
    <property type="molecule type" value="Genomic_DNA"/>
</dbReference>
<dbReference type="InterPro" id="IPR053951">
    <property type="entry name" value="K_trans_N"/>
</dbReference>
<keyword evidence="6" id="KW-0630">Potassium</keyword>
<keyword evidence="4" id="KW-0633">Potassium transport</keyword>
<feature type="transmembrane region" description="Helical" evidence="11">
    <location>
        <begin position="57"/>
        <end position="81"/>
    </location>
</feature>
<dbReference type="Pfam" id="PF02705">
    <property type="entry name" value="K_trans"/>
    <property type="match status" value="2"/>
</dbReference>
<dbReference type="Pfam" id="PF22776">
    <property type="entry name" value="K_trans_C"/>
    <property type="match status" value="1"/>
</dbReference>